<dbReference type="PROSITE" id="PS51257">
    <property type="entry name" value="PROKAR_LIPOPROTEIN"/>
    <property type="match status" value="1"/>
</dbReference>
<evidence type="ECO:0000313" key="3">
    <source>
        <dbReference type="Proteomes" id="UP001359559"/>
    </source>
</evidence>
<organism evidence="2 3">
    <name type="scientific">Clitoria ternatea</name>
    <name type="common">Butterfly pea</name>
    <dbReference type="NCBI Taxonomy" id="43366"/>
    <lineage>
        <taxon>Eukaryota</taxon>
        <taxon>Viridiplantae</taxon>
        <taxon>Streptophyta</taxon>
        <taxon>Embryophyta</taxon>
        <taxon>Tracheophyta</taxon>
        <taxon>Spermatophyta</taxon>
        <taxon>Magnoliopsida</taxon>
        <taxon>eudicotyledons</taxon>
        <taxon>Gunneridae</taxon>
        <taxon>Pentapetalae</taxon>
        <taxon>rosids</taxon>
        <taxon>fabids</taxon>
        <taxon>Fabales</taxon>
        <taxon>Fabaceae</taxon>
        <taxon>Papilionoideae</taxon>
        <taxon>50 kb inversion clade</taxon>
        <taxon>NPAAA clade</taxon>
        <taxon>indigoferoid/millettioid clade</taxon>
        <taxon>Phaseoleae</taxon>
        <taxon>Clitoria</taxon>
    </lineage>
</organism>
<dbReference type="EMBL" id="JAYKXN010000005">
    <property type="protein sequence ID" value="KAK7285372.1"/>
    <property type="molecule type" value="Genomic_DNA"/>
</dbReference>
<sequence length="154" mass="17625">MRPQSSTPSPSSQMRHRHLHVSSLAQPAVTATVACCRSPTDRDLYHYLVVTMCSPLGRELRHQFHLPLGTIKTFEAIHWQIQQPYDLSTSPNLGDGASYDTKRVKPRHFLESFAKRPPRDMDDIRDLANKYINLKELKATSNKQSRSRSKLSIK</sequence>
<dbReference type="AlphaFoldDB" id="A0AAN9ISB6"/>
<evidence type="ECO:0000256" key="1">
    <source>
        <dbReference type="SAM" id="MobiDB-lite"/>
    </source>
</evidence>
<feature type="compositionally biased region" description="Low complexity" evidence="1">
    <location>
        <begin position="1"/>
        <end position="13"/>
    </location>
</feature>
<protein>
    <submittedName>
        <fullName evidence="2">Uncharacterized protein</fullName>
    </submittedName>
</protein>
<gene>
    <name evidence="2" type="ORF">RJT34_20141</name>
</gene>
<evidence type="ECO:0000313" key="2">
    <source>
        <dbReference type="EMBL" id="KAK7285372.1"/>
    </source>
</evidence>
<name>A0AAN9ISB6_CLITE</name>
<accession>A0AAN9ISB6</accession>
<proteinExistence type="predicted"/>
<comment type="caution">
    <text evidence="2">The sequence shown here is derived from an EMBL/GenBank/DDBJ whole genome shotgun (WGS) entry which is preliminary data.</text>
</comment>
<reference evidence="2 3" key="1">
    <citation type="submission" date="2024-01" db="EMBL/GenBank/DDBJ databases">
        <title>The genomes of 5 underutilized Papilionoideae crops provide insights into root nodulation and disease resistance.</title>
        <authorList>
            <person name="Yuan L."/>
        </authorList>
    </citation>
    <scope>NUCLEOTIDE SEQUENCE [LARGE SCALE GENOMIC DNA]</scope>
    <source>
        <strain evidence="2">LY-2023</strain>
        <tissue evidence="2">Leaf</tissue>
    </source>
</reference>
<feature type="region of interest" description="Disordered" evidence="1">
    <location>
        <begin position="1"/>
        <end position="20"/>
    </location>
</feature>
<dbReference type="Proteomes" id="UP001359559">
    <property type="component" value="Unassembled WGS sequence"/>
</dbReference>
<keyword evidence="3" id="KW-1185">Reference proteome</keyword>